<reference evidence="1 2" key="1">
    <citation type="submission" date="2018-08" db="EMBL/GenBank/DDBJ databases">
        <title>A genome reference for cultivated species of the human gut microbiota.</title>
        <authorList>
            <person name="Zou Y."/>
            <person name="Xue W."/>
            <person name="Luo G."/>
        </authorList>
    </citation>
    <scope>NUCLEOTIDE SEQUENCE [LARGE SCALE GENOMIC DNA]</scope>
    <source>
        <strain evidence="1 2">AF24-29</strain>
    </source>
</reference>
<sequence length="160" mass="17063">MAGLQRHQRLVYLKCAEGYELIGEGFTALNVSGNAKTEEKHWVHEQNATGGLSGYAPAMAFVSEMDDTDPVSLYLQEIADTFDIGVKAHTDIVIVDTWKNGTTSGTKAARKQDVVISIDNPGSGEAGSALALTGTFTYDGDPVQGEFNPSTKTFTEKSAA</sequence>
<proteinExistence type="predicted"/>
<evidence type="ECO:0000313" key="1">
    <source>
        <dbReference type="EMBL" id="RGR75518.1"/>
    </source>
</evidence>
<comment type="caution">
    <text evidence="1">The sequence shown here is derived from an EMBL/GenBank/DDBJ whole genome shotgun (WGS) entry which is preliminary data.</text>
</comment>
<dbReference type="GeneID" id="83014681"/>
<dbReference type="EMBL" id="QRUP01000004">
    <property type="protein sequence ID" value="RGR75518.1"/>
    <property type="molecule type" value="Genomic_DNA"/>
</dbReference>
<dbReference type="Proteomes" id="UP000284178">
    <property type="component" value="Unassembled WGS sequence"/>
</dbReference>
<gene>
    <name evidence="1" type="ORF">DWY25_04590</name>
</gene>
<accession>A0A412G4D6</accession>
<evidence type="ECO:0008006" key="3">
    <source>
        <dbReference type="Google" id="ProtNLM"/>
    </source>
</evidence>
<evidence type="ECO:0000313" key="2">
    <source>
        <dbReference type="Proteomes" id="UP000284178"/>
    </source>
</evidence>
<keyword evidence="2" id="KW-1185">Reference proteome</keyword>
<dbReference type="RefSeq" id="WP_117894252.1">
    <property type="nucleotide sequence ID" value="NZ_CABJCV010000004.1"/>
</dbReference>
<name>A0A412G4D6_9FIRM</name>
<protein>
    <recommendedName>
        <fullName evidence="3">Phage tail protein</fullName>
    </recommendedName>
</protein>
<dbReference type="AlphaFoldDB" id="A0A412G4D6"/>
<organism evidence="1 2">
    <name type="scientific">Holdemania filiformis</name>
    <dbReference type="NCBI Taxonomy" id="61171"/>
    <lineage>
        <taxon>Bacteria</taxon>
        <taxon>Bacillati</taxon>
        <taxon>Bacillota</taxon>
        <taxon>Erysipelotrichia</taxon>
        <taxon>Erysipelotrichales</taxon>
        <taxon>Erysipelotrichaceae</taxon>
        <taxon>Holdemania</taxon>
    </lineage>
</organism>